<evidence type="ECO:0000313" key="5">
    <source>
        <dbReference type="EMBL" id="MBB6391824.1"/>
    </source>
</evidence>
<dbReference type="GO" id="GO:0003700">
    <property type="term" value="F:DNA-binding transcription factor activity"/>
    <property type="evidence" value="ECO:0007669"/>
    <property type="project" value="InterPro"/>
</dbReference>
<feature type="domain" description="HTH arsR-type" evidence="4">
    <location>
        <begin position="6"/>
        <end position="101"/>
    </location>
</feature>
<dbReference type="InterPro" id="IPR001845">
    <property type="entry name" value="HTH_ArsR_DNA-bd_dom"/>
</dbReference>
<dbReference type="PROSITE" id="PS50987">
    <property type="entry name" value="HTH_ARSR_2"/>
    <property type="match status" value="1"/>
</dbReference>
<keyword evidence="3" id="KW-0804">Transcription</keyword>
<dbReference type="SMART" id="SM00418">
    <property type="entry name" value="HTH_ARSR"/>
    <property type="match status" value="1"/>
</dbReference>
<evidence type="ECO:0000313" key="6">
    <source>
        <dbReference type="Proteomes" id="UP000537775"/>
    </source>
</evidence>
<keyword evidence="6" id="KW-1185">Reference proteome</keyword>
<reference evidence="5 6" key="1">
    <citation type="submission" date="2020-08" db="EMBL/GenBank/DDBJ databases">
        <title>Sequencing the genomes of 1000 actinobacteria strains.</title>
        <authorList>
            <person name="Klenk H.-P."/>
        </authorList>
    </citation>
    <scope>NUCLEOTIDE SEQUENCE [LARGE SCALE GENOMIC DNA]</scope>
    <source>
        <strain evidence="5 6">DSM 12511</strain>
    </source>
</reference>
<dbReference type="InterPro" id="IPR036388">
    <property type="entry name" value="WH-like_DNA-bd_sf"/>
</dbReference>
<dbReference type="AlphaFoldDB" id="A0A7X0FQG3"/>
<organism evidence="5 6">
    <name type="scientific">Microbacterium thalassium</name>
    <dbReference type="NCBI Taxonomy" id="362649"/>
    <lineage>
        <taxon>Bacteria</taxon>
        <taxon>Bacillati</taxon>
        <taxon>Actinomycetota</taxon>
        <taxon>Actinomycetes</taxon>
        <taxon>Micrococcales</taxon>
        <taxon>Microbacteriaceae</taxon>
        <taxon>Microbacterium</taxon>
    </lineage>
</organism>
<dbReference type="CDD" id="cd00090">
    <property type="entry name" value="HTH_ARSR"/>
    <property type="match status" value="1"/>
</dbReference>
<dbReference type="Gene3D" id="1.10.10.10">
    <property type="entry name" value="Winged helix-like DNA-binding domain superfamily/Winged helix DNA-binding domain"/>
    <property type="match status" value="1"/>
</dbReference>
<dbReference type="InterPro" id="IPR011991">
    <property type="entry name" value="ArsR-like_HTH"/>
</dbReference>
<dbReference type="EMBL" id="JACHML010000001">
    <property type="protein sequence ID" value="MBB6391824.1"/>
    <property type="molecule type" value="Genomic_DNA"/>
</dbReference>
<dbReference type="GO" id="GO:0003677">
    <property type="term" value="F:DNA binding"/>
    <property type="evidence" value="ECO:0007669"/>
    <property type="project" value="UniProtKB-KW"/>
</dbReference>
<keyword evidence="2" id="KW-0238">DNA-binding</keyword>
<evidence type="ECO:0000256" key="1">
    <source>
        <dbReference type="ARBA" id="ARBA00023015"/>
    </source>
</evidence>
<keyword evidence="1" id="KW-0805">Transcription regulation</keyword>
<dbReference type="PRINTS" id="PR00778">
    <property type="entry name" value="HTHARSR"/>
</dbReference>
<dbReference type="Proteomes" id="UP000537775">
    <property type="component" value="Unassembled WGS sequence"/>
</dbReference>
<proteinExistence type="predicted"/>
<evidence type="ECO:0000256" key="3">
    <source>
        <dbReference type="ARBA" id="ARBA00023163"/>
    </source>
</evidence>
<gene>
    <name evidence="5" type="ORF">HD594_002137</name>
</gene>
<comment type="caution">
    <text evidence="5">The sequence shown here is derived from an EMBL/GenBank/DDBJ whole genome shotgun (WGS) entry which is preliminary data.</text>
</comment>
<dbReference type="SUPFAM" id="SSF46785">
    <property type="entry name" value="Winged helix' DNA-binding domain"/>
    <property type="match status" value="1"/>
</dbReference>
<protein>
    <submittedName>
        <fullName evidence="5">ArsR family transcriptional regulator</fullName>
    </submittedName>
</protein>
<dbReference type="InterPro" id="IPR051081">
    <property type="entry name" value="HTH_MetalResp_TranReg"/>
</dbReference>
<sequence length="125" mass="13717">MPFSNAQRPLYEVKANLFKGLAHPFRIRILELLSAAAEVSVADLQLETGLEASHLSQHLAVLRRHRLVMSERRGSHVYYRLANRDVAALLAVARRLLIDLLQSDTGLLADAASLPEIPVGAGSAR</sequence>
<dbReference type="NCBIfam" id="NF033788">
    <property type="entry name" value="HTH_metalloreg"/>
    <property type="match status" value="1"/>
</dbReference>
<dbReference type="PANTHER" id="PTHR33154:SF18">
    <property type="entry name" value="ARSENICAL RESISTANCE OPERON REPRESSOR"/>
    <property type="match status" value="1"/>
</dbReference>
<name>A0A7X0FQG3_9MICO</name>
<dbReference type="RefSeq" id="WP_184750950.1">
    <property type="nucleotide sequence ID" value="NZ_BAAAJR010000005.1"/>
</dbReference>
<dbReference type="PANTHER" id="PTHR33154">
    <property type="entry name" value="TRANSCRIPTIONAL REGULATOR, ARSR FAMILY"/>
    <property type="match status" value="1"/>
</dbReference>
<evidence type="ECO:0000259" key="4">
    <source>
        <dbReference type="PROSITE" id="PS50987"/>
    </source>
</evidence>
<accession>A0A7X0FQG3</accession>
<evidence type="ECO:0000256" key="2">
    <source>
        <dbReference type="ARBA" id="ARBA00023125"/>
    </source>
</evidence>
<dbReference type="InterPro" id="IPR036390">
    <property type="entry name" value="WH_DNA-bd_sf"/>
</dbReference>
<dbReference type="Pfam" id="PF01022">
    <property type="entry name" value="HTH_5"/>
    <property type="match status" value="1"/>
</dbReference>